<keyword evidence="5" id="KW-0574">Periplasm</keyword>
<dbReference type="GO" id="GO:0005886">
    <property type="term" value="C:plasma membrane"/>
    <property type="evidence" value="ECO:0007669"/>
    <property type="project" value="TreeGrafter"/>
</dbReference>
<dbReference type="NCBIfam" id="NF033814">
    <property type="entry name" value="copper_CopC"/>
    <property type="match status" value="1"/>
</dbReference>
<dbReference type="InterPro" id="IPR014755">
    <property type="entry name" value="Cu-Rt/internalin_Ig-like"/>
</dbReference>
<evidence type="ECO:0000256" key="1">
    <source>
        <dbReference type="ARBA" id="ARBA00004418"/>
    </source>
</evidence>
<dbReference type="InterPro" id="IPR047685">
    <property type="entry name" value="CopC-like"/>
</dbReference>
<sequence length="120" mass="12453">MTYRAFLATAVLSASILAGGQASAHAKLVASDPAANATVAAPKTIRLTFNEKLAPAFSSFELAMADGMKTSVKTTVSADHKTITGVPKGRLMAGAYKLTWHAAAADDGHRMDGTLTFTVK</sequence>
<accession>A0A2W5V590</accession>
<proteinExistence type="inferred from homology"/>
<comment type="subcellular location">
    <subcellularLocation>
        <location evidence="1">Periplasm</location>
    </subcellularLocation>
</comment>
<dbReference type="GO" id="GO:0005507">
    <property type="term" value="F:copper ion binding"/>
    <property type="evidence" value="ECO:0007669"/>
    <property type="project" value="InterPro"/>
</dbReference>
<keyword evidence="6" id="KW-0186">Copper</keyword>
<evidence type="ECO:0000256" key="5">
    <source>
        <dbReference type="ARBA" id="ARBA00022764"/>
    </source>
</evidence>
<reference evidence="9 10" key="1">
    <citation type="submission" date="2017-08" db="EMBL/GenBank/DDBJ databases">
        <title>Infants hospitalized years apart are colonized by the same room-sourced microbial strains.</title>
        <authorList>
            <person name="Brooks B."/>
            <person name="Olm M.R."/>
            <person name="Firek B.A."/>
            <person name="Baker R."/>
            <person name="Thomas B.C."/>
            <person name="Morowitz M.J."/>
            <person name="Banfield J.F."/>
        </authorList>
    </citation>
    <scope>NUCLEOTIDE SEQUENCE [LARGE SCALE GENOMIC DNA]</scope>
    <source>
        <strain evidence="9">S2_003_000_R2_4</strain>
    </source>
</reference>
<evidence type="ECO:0000313" key="10">
    <source>
        <dbReference type="Proteomes" id="UP000249393"/>
    </source>
</evidence>
<dbReference type="GO" id="GO:0042597">
    <property type="term" value="C:periplasmic space"/>
    <property type="evidence" value="ECO:0007669"/>
    <property type="project" value="UniProtKB-SubCell"/>
</dbReference>
<keyword evidence="4 7" id="KW-0732">Signal</keyword>
<evidence type="ECO:0000256" key="4">
    <source>
        <dbReference type="ARBA" id="ARBA00022729"/>
    </source>
</evidence>
<dbReference type="PANTHER" id="PTHR34820">
    <property type="entry name" value="INNER MEMBRANE PROTEIN YEBZ"/>
    <property type="match status" value="1"/>
</dbReference>
<evidence type="ECO:0000256" key="6">
    <source>
        <dbReference type="ARBA" id="ARBA00023008"/>
    </source>
</evidence>
<dbReference type="Pfam" id="PF04234">
    <property type="entry name" value="CopC"/>
    <property type="match status" value="1"/>
</dbReference>
<dbReference type="Proteomes" id="UP000249393">
    <property type="component" value="Unassembled WGS sequence"/>
</dbReference>
<protein>
    <submittedName>
        <fullName evidence="9">Copper resistance protein CopC</fullName>
    </submittedName>
</protein>
<evidence type="ECO:0000256" key="3">
    <source>
        <dbReference type="ARBA" id="ARBA00022723"/>
    </source>
</evidence>
<evidence type="ECO:0000259" key="8">
    <source>
        <dbReference type="Pfam" id="PF04234"/>
    </source>
</evidence>
<comment type="similarity">
    <text evidence="2">Belongs to the CopC family.</text>
</comment>
<dbReference type="GO" id="GO:0006825">
    <property type="term" value="P:copper ion transport"/>
    <property type="evidence" value="ECO:0007669"/>
    <property type="project" value="InterPro"/>
</dbReference>
<keyword evidence="3" id="KW-0479">Metal-binding</keyword>
<dbReference type="InterPro" id="IPR007348">
    <property type="entry name" value="CopC_dom"/>
</dbReference>
<dbReference type="InterPro" id="IPR032694">
    <property type="entry name" value="CopC/D"/>
</dbReference>
<feature type="domain" description="CopC" evidence="8">
    <location>
        <begin position="25"/>
        <end position="119"/>
    </location>
</feature>
<dbReference type="SUPFAM" id="SSF81296">
    <property type="entry name" value="E set domains"/>
    <property type="match status" value="1"/>
</dbReference>
<evidence type="ECO:0000256" key="7">
    <source>
        <dbReference type="SAM" id="SignalP"/>
    </source>
</evidence>
<organism evidence="9 10">
    <name type="scientific">Caulobacter segnis</name>
    <dbReference type="NCBI Taxonomy" id="88688"/>
    <lineage>
        <taxon>Bacteria</taxon>
        <taxon>Pseudomonadati</taxon>
        <taxon>Pseudomonadota</taxon>
        <taxon>Alphaproteobacteria</taxon>
        <taxon>Caulobacterales</taxon>
        <taxon>Caulobacteraceae</taxon>
        <taxon>Caulobacter</taxon>
    </lineage>
</organism>
<dbReference type="AlphaFoldDB" id="A0A2W5V590"/>
<feature type="chain" id="PRO_5015873271" evidence="7">
    <location>
        <begin position="25"/>
        <end position="120"/>
    </location>
</feature>
<evidence type="ECO:0000256" key="2">
    <source>
        <dbReference type="ARBA" id="ARBA00010509"/>
    </source>
</evidence>
<name>A0A2W5V590_9CAUL</name>
<dbReference type="RefSeq" id="WP_168077130.1">
    <property type="nucleotide sequence ID" value="NZ_QFQZ01000131.1"/>
</dbReference>
<dbReference type="InterPro" id="IPR014756">
    <property type="entry name" value="Ig_E-set"/>
</dbReference>
<feature type="signal peptide" evidence="7">
    <location>
        <begin position="1"/>
        <end position="24"/>
    </location>
</feature>
<evidence type="ECO:0000313" key="9">
    <source>
        <dbReference type="EMBL" id="PZR30505.1"/>
    </source>
</evidence>
<dbReference type="GO" id="GO:0046688">
    <property type="term" value="P:response to copper ion"/>
    <property type="evidence" value="ECO:0007669"/>
    <property type="project" value="InterPro"/>
</dbReference>
<gene>
    <name evidence="9" type="ORF">DI526_22325</name>
</gene>
<comment type="caution">
    <text evidence="9">The sequence shown here is derived from an EMBL/GenBank/DDBJ whole genome shotgun (WGS) entry which is preliminary data.</text>
</comment>
<dbReference type="EMBL" id="QFQZ01000131">
    <property type="protein sequence ID" value="PZR30505.1"/>
    <property type="molecule type" value="Genomic_DNA"/>
</dbReference>
<dbReference type="PANTHER" id="PTHR34820:SF4">
    <property type="entry name" value="INNER MEMBRANE PROTEIN YEBZ"/>
    <property type="match status" value="1"/>
</dbReference>
<dbReference type="Gene3D" id="2.60.40.1220">
    <property type="match status" value="1"/>
</dbReference>